<sequence length="121" mass="12954">MVRARGRRDVSDAGAPMPAVICLDGPLTIGTADPIRGRILEALGQHRAIEIDCAADSETDISFVQILIATHILAKQQDRLLTISGRFQLIVRNLMERAGLPGSFSSDVLSFDKASIGKSAP</sequence>
<dbReference type="InterPro" id="IPR058548">
    <property type="entry name" value="MlaB-like_STAS"/>
</dbReference>
<reference evidence="2 3" key="1">
    <citation type="submission" date="2019-09" db="EMBL/GenBank/DDBJ databases">
        <title>Genome sequence of Rhodovastum atsumiense, a diverse member of the Acetobacteraceae family of non-sulfur purple photosynthetic bacteria.</title>
        <authorList>
            <person name="Meyer T."/>
            <person name="Kyndt J."/>
        </authorList>
    </citation>
    <scope>NUCLEOTIDE SEQUENCE [LARGE SCALE GENOMIC DNA]</scope>
    <source>
        <strain evidence="2 3">DSM 21279</strain>
    </source>
</reference>
<dbReference type="Gene3D" id="3.30.750.24">
    <property type="entry name" value="STAS domain"/>
    <property type="match status" value="1"/>
</dbReference>
<name>A0A5M6J135_9PROT</name>
<dbReference type="PROSITE" id="PS50801">
    <property type="entry name" value="STAS"/>
    <property type="match status" value="1"/>
</dbReference>
<feature type="domain" description="STAS" evidence="1">
    <location>
        <begin position="20"/>
        <end position="100"/>
    </location>
</feature>
<comment type="caution">
    <text evidence="2">The sequence shown here is derived from an EMBL/GenBank/DDBJ whole genome shotgun (WGS) entry which is preliminary data.</text>
</comment>
<protein>
    <submittedName>
        <fullName evidence="2">STAS domain-containing protein</fullName>
    </submittedName>
</protein>
<organism evidence="2 3">
    <name type="scientific">Rhodovastum atsumiense</name>
    <dbReference type="NCBI Taxonomy" id="504468"/>
    <lineage>
        <taxon>Bacteria</taxon>
        <taxon>Pseudomonadati</taxon>
        <taxon>Pseudomonadota</taxon>
        <taxon>Alphaproteobacteria</taxon>
        <taxon>Acetobacterales</taxon>
        <taxon>Acetobacteraceae</taxon>
        <taxon>Rhodovastum</taxon>
    </lineage>
</organism>
<keyword evidence="3" id="KW-1185">Reference proteome</keyword>
<dbReference type="InterPro" id="IPR036513">
    <property type="entry name" value="STAS_dom_sf"/>
</dbReference>
<dbReference type="Proteomes" id="UP000325255">
    <property type="component" value="Unassembled WGS sequence"/>
</dbReference>
<accession>A0A5M6J135</accession>
<proteinExistence type="predicted"/>
<dbReference type="Pfam" id="PF13466">
    <property type="entry name" value="STAS_2"/>
    <property type="match status" value="1"/>
</dbReference>
<gene>
    <name evidence="2" type="ORF">F1189_03150</name>
</gene>
<dbReference type="AlphaFoldDB" id="A0A5M6J135"/>
<dbReference type="InterPro" id="IPR002645">
    <property type="entry name" value="STAS_dom"/>
</dbReference>
<dbReference type="SUPFAM" id="SSF52091">
    <property type="entry name" value="SpoIIaa-like"/>
    <property type="match status" value="1"/>
</dbReference>
<evidence type="ECO:0000313" key="3">
    <source>
        <dbReference type="Proteomes" id="UP000325255"/>
    </source>
</evidence>
<evidence type="ECO:0000259" key="1">
    <source>
        <dbReference type="PROSITE" id="PS50801"/>
    </source>
</evidence>
<evidence type="ECO:0000313" key="2">
    <source>
        <dbReference type="EMBL" id="KAA5613787.1"/>
    </source>
</evidence>
<dbReference type="EMBL" id="VWPK01000004">
    <property type="protein sequence ID" value="KAA5613787.1"/>
    <property type="molecule type" value="Genomic_DNA"/>
</dbReference>